<comment type="caution">
    <text evidence="1">The sequence shown here is derived from an EMBL/GenBank/DDBJ whole genome shotgun (WGS) entry which is preliminary data.</text>
</comment>
<dbReference type="SUPFAM" id="SSF48695">
    <property type="entry name" value="Multiheme cytochromes"/>
    <property type="match status" value="1"/>
</dbReference>
<dbReference type="InterPro" id="IPR018588">
    <property type="entry name" value="Dihaem_cytochrome-c"/>
</dbReference>
<name>A0A1J5QIE2_9ZZZZ</name>
<organism evidence="1">
    <name type="scientific">mine drainage metagenome</name>
    <dbReference type="NCBI Taxonomy" id="410659"/>
    <lineage>
        <taxon>unclassified sequences</taxon>
        <taxon>metagenomes</taxon>
        <taxon>ecological metagenomes</taxon>
    </lineage>
</organism>
<sequence>MTLSKHIFLILVAASAIQSQAAPARHKGENRGRPLMPAHVNAKWQQECSSCHIAYPPGLLPGASWKKIMSGLDQHFGANASLGQPETEEITAFLVKNGSNHWTAKTAPLRITQSGWYKSIHSELSAAVWKRASVKSHSNCSACHATAAKGIFSERGVKIPR</sequence>
<dbReference type="InterPro" id="IPR036280">
    <property type="entry name" value="Multihaem_cyt_sf"/>
</dbReference>
<dbReference type="AlphaFoldDB" id="A0A1J5QIE2"/>
<accession>A0A1J5QIE2</accession>
<dbReference type="Pfam" id="PF09626">
    <property type="entry name" value="DHC"/>
    <property type="match status" value="1"/>
</dbReference>
<protein>
    <submittedName>
        <fullName evidence="1">Dihem cytochrome c</fullName>
    </submittedName>
</protein>
<proteinExistence type="predicted"/>
<evidence type="ECO:0000313" key="1">
    <source>
        <dbReference type="EMBL" id="OIQ75765.1"/>
    </source>
</evidence>
<reference evidence="1" key="1">
    <citation type="submission" date="2016-10" db="EMBL/GenBank/DDBJ databases">
        <title>Sequence of Gallionella enrichment culture.</title>
        <authorList>
            <person name="Poehlein A."/>
            <person name="Muehling M."/>
            <person name="Daniel R."/>
        </authorList>
    </citation>
    <scope>NUCLEOTIDE SEQUENCE</scope>
</reference>
<gene>
    <name evidence="1" type="ORF">GALL_425620</name>
</gene>
<dbReference type="EMBL" id="MLJW01002063">
    <property type="protein sequence ID" value="OIQ75765.1"/>
    <property type="molecule type" value="Genomic_DNA"/>
</dbReference>